<keyword evidence="1" id="KW-1185">Reference proteome</keyword>
<dbReference type="RefSeq" id="XP_075107387.1">
    <property type="nucleotide sequence ID" value="XM_075251286.1"/>
</dbReference>
<evidence type="ECO:0000313" key="1">
    <source>
        <dbReference type="Proteomes" id="UP000790787"/>
    </source>
</evidence>
<protein>
    <submittedName>
        <fullName evidence="2">Uncharacterized protein LOC107792168 isoform X3</fullName>
    </submittedName>
</protein>
<organism evidence="1 2">
    <name type="scientific">Nicotiana tabacum</name>
    <name type="common">Common tobacco</name>
    <dbReference type="NCBI Taxonomy" id="4097"/>
    <lineage>
        <taxon>Eukaryota</taxon>
        <taxon>Viridiplantae</taxon>
        <taxon>Streptophyta</taxon>
        <taxon>Embryophyta</taxon>
        <taxon>Tracheophyta</taxon>
        <taxon>Spermatophyta</taxon>
        <taxon>Magnoliopsida</taxon>
        <taxon>eudicotyledons</taxon>
        <taxon>Gunneridae</taxon>
        <taxon>Pentapetalae</taxon>
        <taxon>asterids</taxon>
        <taxon>lamiids</taxon>
        <taxon>Solanales</taxon>
        <taxon>Solanaceae</taxon>
        <taxon>Nicotianoideae</taxon>
        <taxon>Nicotianeae</taxon>
        <taxon>Nicotiana</taxon>
    </lineage>
</organism>
<reference evidence="1" key="1">
    <citation type="journal article" date="2014" name="Nat. Commun.">
        <title>The tobacco genome sequence and its comparison with those of tomato and potato.</title>
        <authorList>
            <person name="Sierro N."/>
            <person name="Battey J.N."/>
            <person name="Ouadi S."/>
            <person name="Bakaher N."/>
            <person name="Bovet L."/>
            <person name="Willig A."/>
            <person name="Goepfert S."/>
            <person name="Peitsch M.C."/>
            <person name="Ivanov N.V."/>
        </authorList>
    </citation>
    <scope>NUCLEOTIDE SEQUENCE [LARGE SCALE GENOMIC DNA]</scope>
</reference>
<reference evidence="2" key="2">
    <citation type="submission" date="2025-08" db="UniProtKB">
        <authorList>
            <consortium name="RefSeq"/>
        </authorList>
    </citation>
    <scope>IDENTIFICATION</scope>
    <source>
        <tissue evidence="2">Leaf</tissue>
    </source>
</reference>
<proteinExistence type="predicted"/>
<gene>
    <name evidence="2" type="primary">LOC107792168</name>
</gene>
<evidence type="ECO:0000313" key="2">
    <source>
        <dbReference type="RefSeq" id="XP_075107387.1"/>
    </source>
</evidence>
<accession>A0AC58UD12</accession>
<dbReference type="Proteomes" id="UP000790787">
    <property type="component" value="Chromosome 4"/>
</dbReference>
<sequence>MESFKKMFNGNIPVHDFDQRSDENVENDFEKLSKDFFSFKKYVMDSFAKLFDENNNLRNRFAEKSDAKSDGMVDEHGNADIGSPNNNQDQGTNFVHVNETTQMNMISQVNQGDTNVLHGIFGGMLDSVGECQKGFPTFDGGDYPILRESQIAILE</sequence>
<name>A0AC58UD12_TOBAC</name>